<keyword evidence="4" id="KW-0805">Transcription regulation</keyword>
<dbReference type="Proteomes" id="UP000799423">
    <property type="component" value="Unassembled WGS sequence"/>
</dbReference>
<reference evidence="10" key="1">
    <citation type="submission" date="2020-01" db="EMBL/GenBank/DDBJ databases">
        <authorList>
            <consortium name="DOE Joint Genome Institute"/>
            <person name="Haridas S."/>
            <person name="Albert R."/>
            <person name="Binder M."/>
            <person name="Bloem J."/>
            <person name="Labutti K."/>
            <person name="Salamov A."/>
            <person name="Andreopoulos B."/>
            <person name="Baker S.E."/>
            <person name="Barry K."/>
            <person name="Bills G."/>
            <person name="Bluhm B.H."/>
            <person name="Cannon C."/>
            <person name="Castanera R."/>
            <person name="Culley D.E."/>
            <person name="Daum C."/>
            <person name="Ezra D."/>
            <person name="Gonzalez J.B."/>
            <person name="Henrissat B."/>
            <person name="Kuo A."/>
            <person name="Liang C."/>
            <person name="Lipzen A."/>
            <person name="Lutzoni F."/>
            <person name="Magnuson J."/>
            <person name="Mondo S."/>
            <person name="Nolan M."/>
            <person name="Ohm R."/>
            <person name="Pangilinan J."/>
            <person name="Park H.-J."/>
            <person name="Ramirez L."/>
            <person name="Alfaro M."/>
            <person name="Sun H."/>
            <person name="Tritt A."/>
            <person name="Yoshinaga Y."/>
            <person name="Zwiers L.-H."/>
            <person name="Turgeon B.G."/>
            <person name="Goodwin S.B."/>
            <person name="Spatafora J.W."/>
            <person name="Crous P.W."/>
            <person name="Grigoriev I.V."/>
        </authorList>
    </citation>
    <scope>NUCLEOTIDE SEQUENCE</scope>
    <source>
        <strain evidence="10">IPT5</strain>
    </source>
</reference>
<evidence type="ECO:0000313" key="11">
    <source>
        <dbReference type="Proteomes" id="UP000799423"/>
    </source>
</evidence>
<dbReference type="GO" id="GO:0003677">
    <property type="term" value="F:DNA binding"/>
    <property type="evidence" value="ECO:0007669"/>
    <property type="project" value="UniProtKB-KW"/>
</dbReference>
<evidence type="ECO:0000256" key="3">
    <source>
        <dbReference type="ARBA" id="ARBA00022833"/>
    </source>
</evidence>
<dbReference type="InterPro" id="IPR036864">
    <property type="entry name" value="Zn2-C6_fun-type_DNA-bd_sf"/>
</dbReference>
<dbReference type="Gene3D" id="4.10.240.10">
    <property type="entry name" value="Zn(2)-C6 fungal-type DNA-binding domain"/>
    <property type="match status" value="1"/>
</dbReference>
<evidence type="ECO:0000256" key="4">
    <source>
        <dbReference type="ARBA" id="ARBA00023015"/>
    </source>
</evidence>
<feature type="region of interest" description="Disordered" evidence="8">
    <location>
        <begin position="157"/>
        <end position="223"/>
    </location>
</feature>
<evidence type="ECO:0000256" key="7">
    <source>
        <dbReference type="ARBA" id="ARBA00023242"/>
    </source>
</evidence>
<dbReference type="PANTHER" id="PTHR31313">
    <property type="entry name" value="TY1 ENHANCER ACTIVATOR"/>
    <property type="match status" value="1"/>
</dbReference>
<dbReference type="SUPFAM" id="SSF57701">
    <property type="entry name" value="Zn2/Cys6 DNA-binding domain"/>
    <property type="match status" value="1"/>
</dbReference>
<dbReference type="InterPro" id="IPR001138">
    <property type="entry name" value="Zn2Cys6_DnaBD"/>
</dbReference>
<evidence type="ECO:0000256" key="8">
    <source>
        <dbReference type="SAM" id="MobiDB-lite"/>
    </source>
</evidence>
<dbReference type="CDD" id="cd00067">
    <property type="entry name" value="GAL4"/>
    <property type="match status" value="1"/>
</dbReference>
<gene>
    <name evidence="10" type="ORF">T440DRAFT_300038</name>
</gene>
<keyword evidence="2" id="KW-0479">Metal-binding</keyword>
<feature type="compositionally biased region" description="Polar residues" evidence="8">
    <location>
        <begin position="171"/>
        <end position="182"/>
    </location>
</feature>
<feature type="compositionally biased region" description="Polar residues" evidence="8">
    <location>
        <begin position="192"/>
        <end position="204"/>
    </location>
</feature>
<comment type="subcellular location">
    <subcellularLocation>
        <location evidence="1">Nucleus</location>
    </subcellularLocation>
</comment>
<dbReference type="PANTHER" id="PTHR31313:SF81">
    <property type="entry name" value="TY1 ENHANCER ACTIVATOR"/>
    <property type="match status" value="1"/>
</dbReference>
<keyword evidence="3" id="KW-0862">Zinc</keyword>
<accession>A0A6A7ARV3</accession>
<protein>
    <recommendedName>
        <fullName evidence="9">Zn(2)-C6 fungal-type domain-containing protein</fullName>
    </recommendedName>
</protein>
<keyword evidence="7" id="KW-0539">Nucleus</keyword>
<evidence type="ECO:0000256" key="6">
    <source>
        <dbReference type="ARBA" id="ARBA00023163"/>
    </source>
</evidence>
<keyword evidence="5" id="KW-0238">DNA-binding</keyword>
<evidence type="ECO:0000259" key="9">
    <source>
        <dbReference type="PROSITE" id="PS50048"/>
    </source>
</evidence>
<organism evidence="10 11">
    <name type="scientific">Plenodomus tracheiphilus IPT5</name>
    <dbReference type="NCBI Taxonomy" id="1408161"/>
    <lineage>
        <taxon>Eukaryota</taxon>
        <taxon>Fungi</taxon>
        <taxon>Dikarya</taxon>
        <taxon>Ascomycota</taxon>
        <taxon>Pezizomycotina</taxon>
        <taxon>Dothideomycetes</taxon>
        <taxon>Pleosporomycetidae</taxon>
        <taxon>Pleosporales</taxon>
        <taxon>Pleosporineae</taxon>
        <taxon>Leptosphaeriaceae</taxon>
        <taxon>Plenodomus</taxon>
    </lineage>
</organism>
<dbReference type="InterPro" id="IPR051615">
    <property type="entry name" value="Transcr_Regulatory_Elem"/>
</dbReference>
<dbReference type="PROSITE" id="PS50048">
    <property type="entry name" value="ZN2_CY6_FUNGAL_2"/>
    <property type="match status" value="1"/>
</dbReference>
<dbReference type="GO" id="GO:0005634">
    <property type="term" value="C:nucleus"/>
    <property type="evidence" value="ECO:0007669"/>
    <property type="project" value="UniProtKB-SubCell"/>
</dbReference>
<feature type="domain" description="Zn(2)-C6 fungal-type" evidence="9">
    <location>
        <begin position="8"/>
        <end position="55"/>
    </location>
</feature>
<dbReference type="GO" id="GO:0008270">
    <property type="term" value="F:zinc ion binding"/>
    <property type="evidence" value="ECO:0007669"/>
    <property type="project" value="InterPro"/>
</dbReference>
<dbReference type="AlphaFoldDB" id="A0A6A7ARV3"/>
<proteinExistence type="predicted"/>
<name>A0A6A7ARV3_9PLEO</name>
<dbReference type="EMBL" id="MU006360">
    <property type="protein sequence ID" value="KAF2844898.1"/>
    <property type="molecule type" value="Genomic_DNA"/>
</dbReference>
<sequence length="234" mass="25922">MVDLNAIACENCRSKKCKCDRMLFGNHYPTGLFLNLTPLSPSCAQCQTSSLVCRYQEGGKRGLPAAYIQSLEQRLAETEAALSASLCALQHKNDLGLTDTYFSNAAAYTSSRDLSKAEKQNEWRQLPLRTGDDLITWLQARKVHSATVATEPRRYVVPSVGSEQSDDTQRLQHSCTSISRTSAPAEHHTGANAENTSVPFSSVEDQLRRCAPPPNVPNTTSTTWHASQWHDNYF</sequence>
<keyword evidence="6" id="KW-0804">Transcription</keyword>
<evidence type="ECO:0000256" key="1">
    <source>
        <dbReference type="ARBA" id="ARBA00004123"/>
    </source>
</evidence>
<keyword evidence="11" id="KW-1185">Reference proteome</keyword>
<evidence type="ECO:0000256" key="5">
    <source>
        <dbReference type="ARBA" id="ARBA00023125"/>
    </source>
</evidence>
<dbReference type="OrthoDB" id="3862662at2759"/>
<dbReference type="GO" id="GO:0000981">
    <property type="term" value="F:DNA-binding transcription factor activity, RNA polymerase II-specific"/>
    <property type="evidence" value="ECO:0007669"/>
    <property type="project" value="InterPro"/>
</dbReference>
<evidence type="ECO:0000313" key="10">
    <source>
        <dbReference type="EMBL" id="KAF2844898.1"/>
    </source>
</evidence>
<evidence type="ECO:0000256" key="2">
    <source>
        <dbReference type="ARBA" id="ARBA00022723"/>
    </source>
</evidence>